<dbReference type="InterPro" id="IPR030931">
    <property type="entry name" value="Group_II_RT_mat"/>
</dbReference>
<keyword evidence="2" id="KW-0548">Nucleotidyltransferase</keyword>
<reference evidence="9" key="1">
    <citation type="submission" date="2013-08" db="EMBL/GenBank/DDBJ databases">
        <authorList>
            <person name="Mendez C."/>
            <person name="Richter M."/>
            <person name="Ferrer M."/>
            <person name="Sanchez J."/>
        </authorList>
    </citation>
    <scope>NUCLEOTIDE SEQUENCE</scope>
</reference>
<dbReference type="PANTHER" id="PTHR34047:SF3">
    <property type="entry name" value="BLR2052 PROTEIN"/>
    <property type="match status" value="1"/>
</dbReference>
<dbReference type="GO" id="GO:0003723">
    <property type="term" value="F:RNA binding"/>
    <property type="evidence" value="ECO:0007669"/>
    <property type="project" value="InterPro"/>
</dbReference>
<dbReference type="AlphaFoldDB" id="T1D5F8"/>
<dbReference type="GO" id="GO:0046872">
    <property type="term" value="F:metal ion binding"/>
    <property type="evidence" value="ECO:0007669"/>
    <property type="project" value="UniProtKB-KW"/>
</dbReference>
<comment type="caution">
    <text evidence="9">The sequence shown here is derived from an EMBL/GenBank/DDBJ whole genome shotgun (WGS) entry which is preliminary data.</text>
</comment>
<dbReference type="GO" id="GO:0051607">
    <property type="term" value="P:defense response to virus"/>
    <property type="evidence" value="ECO:0007669"/>
    <property type="project" value="UniProtKB-KW"/>
</dbReference>
<keyword evidence="1" id="KW-0808">Transferase</keyword>
<dbReference type="InterPro" id="IPR000123">
    <property type="entry name" value="Reverse_transcriptase_msDNA"/>
</dbReference>
<organism evidence="9">
    <name type="scientific">mine drainage metagenome</name>
    <dbReference type="NCBI Taxonomy" id="410659"/>
    <lineage>
        <taxon>unclassified sequences</taxon>
        <taxon>metagenomes</taxon>
        <taxon>ecological metagenomes</taxon>
    </lineage>
</organism>
<reference evidence="9" key="2">
    <citation type="journal article" date="2014" name="ISME J.">
        <title>Microbial stratification in low pH oxic and suboxic macroscopic growths along an acid mine drainage.</title>
        <authorList>
            <person name="Mendez-Garcia C."/>
            <person name="Mesa V."/>
            <person name="Sprenger R.R."/>
            <person name="Richter M."/>
            <person name="Diez M.S."/>
            <person name="Solano J."/>
            <person name="Bargiela R."/>
            <person name="Golyshina O.V."/>
            <person name="Manteca A."/>
            <person name="Ramos J.L."/>
            <person name="Gallego J.R."/>
            <person name="Llorente I."/>
            <person name="Martins Dos Santos V.A."/>
            <person name="Jensen O.N."/>
            <person name="Pelaez A.I."/>
            <person name="Sanchez J."/>
            <person name="Ferrer M."/>
        </authorList>
    </citation>
    <scope>NUCLEOTIDE SEQUENCE</scope>
</reference>
<evidence type="ECO:0000256" key="3">
    <source>
        <dbReference type="ARBA" id="ARBA00022723"/>
    </source>
</evidence>
<evidence type="ECO:0000256" key="7">
    <source>
        <dbReference type="ARBA" id="ARBA00048173"/>
    </source>
</evidence>
<dbReference type="EMBL" id="AUZX01002419">
    <property type="protein sequence ID" value="EQD76714.1"/>
    <property type="molecule type" value="Genomic_DNA"/>
</dbReference>
<keyword evidence="9" id="KW-0695">RNA-directed DNA polymerase</keyword>
<dbReference type="InterPro" id="IPR013597">
    <property type="entry name" value="Mat_intron_G2"/>
</dbReference>
<dbReference type="InterPro" id="IPR000477">
    <property type="entry name" value="RT_dom"/>
</dbReference>
<protein>
    <submittedName>
        <fullName evidence="9">RNA-directed DNA polymerase (Reverse transcriptase)</fullName>
    </submittedName>
</protein>
<dbReference type="Pfam" id="PF00078">
    <property type="entry name" value="RVT_1"/>
    <property type="match status" value="1"/>
</dbReference>
<dbReference type="InterPro" id="IPR043502">
    <property type="entry name" value="DNA/RNA_pol_sf"/>
</dbReference>
<evidence type="ECO:0000256" key="6">
    <source>
        <dbReference type="ARBA" id="ARBA00034120"/>
    </source>
</evidence>
<accession>T1D5F8</accession>
<keyword evidence="3" id="KW-0479">Metal-binding</keyword>
<keyword evidence="5" id="KW-0051">Antiviral defense</keyword>
<evidence type="ECO:0000313" key="9">
    <source>
        <dbReference type="EMBL" id="EQD76714.1"/>
    </source>
</evidence>
<proteinExistence type="inferred from homology"/>
<feature type="domain" description="Reverse transcriptase" evidence="8">
    <location>
        <begin position="49"/>
        <end position="288"/>
    </location>
</feature>
<name>T1D5F8_9ZZZZ</name>
<dbReference type="NCBIfam" id="TIGR04416">
    <property type="entry name" value="group_II_RT_mat"/>
    <property type="match status" value="1"/>
</dbReference>
<dbReference type="SUPFAM" id="SSF56672">
    <property type="entry name" value="DNA/RNA polymerases"/>
    <property type="match status" value="1"/>
</dbReference>
<evidence type="ECO:0000256" key="2">
    <source>
        <dbReference type="ARBA" id="ARBA00022695"/>
    </source>
</evidence>
<comment type="catalytic activity">
    <reaction evidence="7">
        <text>DNA(n) + a 2'-deoxyribonucleoside 5'-triphosphate = DNA(n+1) + diphosphate</text>
        <dbReference type="Rhea" id="RHEA:22508"/>
        <dbReference type="Rhea" id="RHEA-COMP:17339"/>
        <dbReference type="Rhea" id="RHEA-COMP:17340"/>
        <dbReference type="ChEBI" id="CHEBI:33019"/>
        <dbReference type="ChEBI" id="CHEBI:61560"/>
        <dbReference type="ChEBI" id="CHEBI:173112"/>
        <dbReference type="EC" id="2.7.7.49"/>
    </reaction>
</comment>
<evidence type="ECO:0000256" key="5">
    <source>
        <dbReference type="ARBA" id="ARBA00023118"/>
    </source>
</evidence>
<evidence type="ECO:0000259" key="8">
    <source>
        <dbReference type="PROSITE" id="PS50878"/>
    </source>
</evidence>
<keyword evidence="4" id="KW-0460">Magnesium</keyword>
<dbReference type="Pfam" id="PF08388">
    <property type="entry name" value="GIIM"/>
    <property type="match status" value="1"/>
</dbReference>
<gene>
    <name evidence="9" type="ORF">B1A_03289</name>
</gene>
<dbReference type="InterPro" id="IPR051083">
    <property type="entry name" value="GrpII_Intron_Splice-Mob/Def"/>
</dbReference>
<evidence type="ECO:0000256" key="4">
    <source>
        <dbReference type="ARBA" id="ARBA00022842"/>
    </source>
</evidence>
<evidence type="ECO:0000256" key="1">
    <source>
        <dbReference type="ARBA" id="ARBA00022679"/>
    </source>
</evidence>
<dbReference type="PROSITE" id="PS50878">
    <property type="entry name" value="RT_POL"/>
    <property type="match status" value="1"/>
</dbReference>
<comment type="similarity">
    <text evidence="6">Belongs to the bacterial reverse transcriptase family.</text>
</comment>
<dbReference type="PANTHER" id="PTHR34047">
    <property type="entry name" value="NUCLEAR INTRON MATURASE 1, MITOCHONDRIAL-RELATED"/>
    <property type="match status" value="1"/>
</dbReference>
<dbReference type="GO" id="GO:0003964">
    <property type="term" value="F:RNA-directed DNA polymerase activity"/>
    <property type="evidence" value="ECO:0007669"/>
    <property type="project" value="UniProtKB-KW"/>
</dbReference>
<dbReference type="CDD" id="cd01651">
    <property type="entry name" value="RT_G2_intron"/>
    <property type="match status" value="1"/>
</dbReference>
<dbReference type="PRINTS" id="PR00866">
    <property type="entry name" value="RNADNAPOLMS"/>
</dbReference>
<sequence>MIGAKPYEIPMEKVREAYRIVKENAGSAGTDGIDLEAFEKKLEGNLYRIWNRMSSGSYFPQPVKAVDIPKKSGGKRTLGIPTVEDRIAQTVVKIYLEPLIEPVFQGNSYGYRPGKSAIDAIAAARKRCWDYDWVVVFDVKGLFDNIDHDMLMQLVRKYTDVSWIILYIERWLKAPMRMPDGSSKERSSGTPQGGVISPLLANLFMHHAFDAWMENRHPYNPFERYADDSAVHCRSLKQAEYLRRDVEAQLGRWNLRMHPDKTHIVYCKDDDRRGSYPETSFDFLGYTFRPRRSKNKYGKVFINFSPAVSNSAKKEMRRKIHDWRIHLKSDKSLEDLSRMFNPAIRGWVNYFRNFYKSEMYLVLRHMNHALVLWARRKHKKLEDHRKRADQWLRGIAVREPELFIQWQMGILPGRDNGSRMS</sequence>